<accession>A0AAW1JX39</accession>
<dbReference type="PANTHER" id="PTHR43668">
    <property type="entry name" value="ALLANTOINASE"/>
    <property type="match status" value="1"/>
</dbReference>
<dbReference type="Proteomes" id="UP001458880">
    <property type="component" value="Unassembled WGS sequence"/>
</dbReference>
<dbReference type="InterPro" id="IPR050138">
    <property type="entry name" value="DHOase/Allantoinase_Hydrolase"/>
</dbReference>
<comment type="caution">
    <text evidence="2">The sequence shown here is derived from an EMBL/GenBank/DDBJ whole genome shotgun (WGS) entry which is preliminary data.</text>
</comment>
<dbReference type="SUPFAM" id="SSF51556">
    <property type="entry name" value="Metallo-dependent hydrolases"/>
    <property type="match status" value="1"/>
</dbReference>
<dbReference type="InterPro" id="IPR011059">
    <property type="entry name" value="Metal-dep_hydrolase_composite"/>
</dbReference>
<gene>
    <name evidence="2" type="ORF">QE152_g27158</name>
</gene>
<keyword evidence="3" id="KW-1185">Reference proteome</keyword>
<dbReference type="EMBL" id="JASPKY010000327">
    <property type="protein sequence ID" value="KAK9708541.1"/>
    <property type="molecule type" value="Genomic_DNA"/>
</dbReference>
<name>A0AAW1JX39_POPJA</name>
<dbReference type="InterPro" id="IPR032466">
    <property type="entry name" value="Metal_Hydrolase"/>
</dbReference>
<dbReference type="GO" id="GO:0006145">
    <property type="term" value="P:purine nucleobase catabolic process"/>
    <property type="evidence" value="ECO:0007669"/>
    <property type="project" value="TreeGrafter"/>
</dbReference>
<proteinExistence type="predicted"/>
<dbReference type="PANTHER" id="PTHR43668:SF2">
    <property type="entry name" value="ALLANTOINASE"/>
    <property type="match status" value="1"/>
</dbReference>
<evidence type="ECO:0000313" key="2">
    <source>
        <dbReference type="EMBL" id="KAK9708541.1"/>
    </source>
</evidence>
<dbReference type="InterPro" id="IPR006680">
    <property type="entry name" value="Amidohydro-rel"/>
</dbReference>
<evidence type="ECO:0000313" key="3">
    <source>
        <dbReference type="Proteomes" id="UP001458880"/>
    </source>
</evidence>
<dbReference type="GO" id="GO:0005737">
    <property type="term" value="C:cytoplasm"/>
    <property type="evidence" value="ECO:0007669"/>
    <property type="project" value="TreeGrafter"/>
</dbReference>
<dbReference type="Gene3D" id="3.20.20.140">
    <property type="entry name" value="Metal-dependent hydrolases"/>
    <property type="match status" value="1"/>
</dbReference>
<reference evidence="2 3" key="1">
    <citation type="journal article" date="2024" name="BMC Genomics">
        <title>De novo assembly and annotation of Popillia japonica's genome with initial clues to its potential as an invasive pest.</title>
        <authorList>
            <person name="Cucini C."/>
            <person name="Boschi S."/>
            <person name="Funari R."/>
            <person name="Cardaioli E."/>
            <person name="Iannotti N."/>
            <person name="Marturano G."/>
            <person name="Paoli F."/>
            <person name="Bruttini M."/>
            <person name="Carapelli A."/>
            <person name="Frati F."/>
            <person name="Nardi F."/>
        </authorList>
    </citation>
    <scope>NUCLEOTIDE SEQUENCE [LARGE SCALE GENOMIC DNA]</scope>
    <source>
        <strain evidence="2">DMR45628</strain>
    </source>
</reference>
<dbReference type="GO" id="GO:0004038">
    <property type="term" value="F:allantoinase activity"/>
    <property type="evidence" value="ECO:0007669"/>
    <property type="project" value="TreeGrafter"/>
</dbReference>
<dbReference type="AlphaFoldDB" id="A0AAW1JX39"/>
<evidence type="ECO:0000259" key="1">
    <source>
        <dbReference type="Pfam" id="PF01979"/>
    </source>
</evidence>
<dbReference type="SUPFAM" id="SSF51338">
    <property type="entry name" value="Composite domain of metallo-dependent hydrolases"/>
    <property type="match status" value="1"/>
</dbReference>
<sequence>MNDVERALQILEGSNTVLAFHAEFEENTNTSGDCNCYQTFLTSRPESMEINAIKSVIELSRQYNVRTHIVHLSTASALPLLKEAKLSNPNLSVETCYHYLTLNSENIPLNATQFKCCPPIRDSNNMDNLWDGLRNNIIDMVVSDHSPCTPELKLLNEGDFLKAWGGISSLQFGLSLFWTEGLTREISILDVKNKLCQIPAKLVGLHTRKGKIAKNYDADFVIWNPNATIYINESIIQHKNKVTPYLGKLLRGKVLKTIIRGEIVYEENKSFSAPTGKLLIN</sequence>
<feature type="domain" description="Amidohydrolase-related" evidence="1">
    <location>
        <begin position="30"/>
        <end position="264"/>
    </location>
</feature>
<protein>
    <submittedName>
        <fullName evidence="2">Amidohydrolase family</fullName>
    </submittedName>
</protein>
<organism evidence="2 3">
    <name type="scientific">Popillia japonica</name>
    <name type="common">Japanese beetle</name>
    <dbReference type="NCBI Taxonomy" id="7064"/>
    <lineage>
        <taxon>Eukaryota</taxon>
        <taxon>Metazoa</taxon>
        <taxon>Ecdysozoa</taxon>
        <taxon>Arthropoda</taxon>
        <taxon>Hexapoda</taxon>
        <taxon>Insecta</taxon>
        <taxon>Pterygota</taxon>
        <taxon>Neoptera</taxon>
        <taxon>Endopterygota</taxon>
        <taxon>Coleoptera</taxon>
        <taxon>Polyphaga</taxon>
        <taxon>Scarabaeiformia</taxon>
        <taxon>Scarabaeidae</taxon>
        <taxon>Rutelinae</taxon>
        <taxon>Popillia</taxon>
    </lineage>
</organism>
<dbReference type="Pfam" id="PF01979">
    <property type="entry name" value="Amidohydro_1"/>
    <property type="match status" value="1"/>
</dbReference>